<dbReference type="Proteomes" id="UP001286313">
    <property type="component" value="Unassembled WGS sequence"/>
</dbReference>
<dbReference type="EMBL" id="JAWQEG010006987">
    <property type="protein sequence ID" value="KAK3853370.1"/>
    <property type="molecule type" value="Genomic_DNA"/>
</dbReference>
<evidence type="ECO:0000256" key="1">
    <source>
        <dbReference type="SAM" id="MobiDB-lite"/>
    </source>
</evidence>
<evidence type="ECO:0000313" key="2">
    <source>
        <dbReference type="EMBL" id="KAK3853369.1"/>
    </source>
</evidence>
<keyword evidence="3" id="KW-1185">Reference proteome</keyword>
<gene>
    <name evidence="2" type="ORF">Pcinc_040090</name>
</gene>
<comment type="caution">
    <text evidence="2">The sequence shown here is derived from an EMBL/GenBank/DDBJ whole genome shotgun (WGS) entry which is preliminary data.</text>
</comment>
<feature type="compositionally biased region" description="Polar residues" evidence="1">
    <location>
        <begin position="40"/>
        <end position="54"/>
    </location>
</feature>
<accession>A0AAE1BQA0</accession>
<name>A0AAE1BQA0_PETCI</name>
<dbReference type="Gene3D" id="6.10.250.440">
    <property type="match status" value="1"/>
</dbReference>
<sequence length="69" mass="7208">MDTAMSQTTTTAVPHDAVNGLMSQVADEAGLEMNMELPQGGTSTVGVSATQASQDQDDLTQRLAKLRNA</sequence>
<feature type="region of interest" description="Disordered" evidence="1">
    <location>
        <begin position="39"/>
        <end position="58"/>
    </location>
</feature>
<dbReference type="EMBL" id="JAWQEG010006987">
    <property type="protein sequence ID" value="KAK3853369.1"/>
    <property type="molecule type" value="Genomic_DNA"/>
</dbReference>
<protein>
    <submittedName>
        <fullName evidence="2">Uncharacterized protein</fullName>
    </submittedName>
</protein>
<evidence type="ECO:0000313" key="3">
    <source>
        <dbReference type="Proteomes" id="UP001286313"/>
    </source>
</evidence>
<organism evidence="2 3">
    <name type="scientific">Petrolisthes cinctipes</name>
    <name type="common">Flat porcelain crab</name>
    <dbReference type="NCBI Taxonomy" id="88211"/>
    <lineage>
        <taxon>Eukaryota</taxon>
        <taxon>Metazoa</taxon>
        <taxon>Ecdysozoa</taxon>
        <taxon>Arthropoda</taxon>
        <taxon>Crustacea</taxon>
        <taxon>Multicrustacea</taxon>
        <taxon>Malacostraca</taxon>
        <taxon>Eumalacostraca</taxon>
        <taxon>Eucarida</taxon>
        <taxon>Decapoda</taxon>
        <taxon>Pleocyemata</taxon>
        <taxon>Anomura</taxon>
        <taxon>Galatheoidea</taxon>
        <taxon>Porcellanidae</taxon>
        <taxon>Petrolisthes</taxon>
    </lineage>
</organism>
<proteinExistence type="predicted"/>
<reference evidence="2" key="1">
    <citation type="submission" date="2023-10" db="EMBL/GenBank/DDBJ databases">
        <title>Genome assemblies of two species of porcelain crab, Petrolisthes cinctipes and Petrolisthes manimaculis (Anomura: Porcellanidae).</title>
        <authorList>
            <person name="Angst P."/>
        </authorList>
    </citation>
    <scope>NUCLEOTIDE SEQUENCE</scope>
    <source>
        <strain evidence="2">PB745_01</strain>
        <tissue evidence="2">Gill</tissue>
    </source>
</reference>
<dbReference type="AlphaFoldDB" id="A0AAE1BQA0"/>